<feature type="domain" description="Mop" evidence="7">
    <location>
        <begin position="288"/>
        <end position="353"/>
    </location>
</feature>
<dbReference type="EMBL" id="CP001734">
    <property type="protein sequence ID" value="ACV69103.1"/>
    <property type="molecule type" value="Genomic_DNA"/>
</dbReference>
<dbReference type="PANTHER" id="PTHR42781:SF7">
    <property type="entry name" value="MOLYBDENUM ABC TRANSPORTER, ATP-BINDING PROTEIN"/>
    <property type="match status" value="1"/>
</dbReference>
<dbReference type="SUPFAM" id="SSF50331">
    <property type="entry name" value="MOP-like"/>
    <property type="match status" value="1"/>
</dbReference>
<evidence type="ECO:0000259" key="7">
    <source>
        <dbReference type="PROSITE" id="PS51866"/>
    </source>
</evidence>
<gene>
    <name evidence="8" type="ordered locus">Dret_1819</name>
</gene>
<evidence type="ECO:0000259" key="6">
    <source>
        <dbReference type="PROSITE" id="PS50893"/>
    </source>
</evidence>
<dbReference type="PROSITE" id="PS50893">
    <property type="entry name" value="ABC_TRANSPORTER_2"/>
    <property type="match status" value="1"/>
</dbReference>
<accession>C8X3V6</accession>
<dbReference type="InterPro" id="IPR005116">
    <property type="entry name" value="Transp-assoc_OB_typ1"/>
</dbReference>
<dbReference type="PROSITE" id="PS00211">
    <property type="entry name" value="ABC_TRANSPORTER_1"/>
    <property type="match status" value="1"/>
</dbReference>
<keyword evidence="1" id="KW-0813">Transport</keyword>
<evidence type="ECO:0000256" key="3">
    <source>
        <dbReference type="ARBA" id="ARBA00022741"/>
    </source>
</evidence>
<dbReference type="OrthoDB" id="9809450at2"/>
<dbReference type="RefSeq" id="WP_015752246.1">
    <property type="nucleotide sequence ID" value="NC_013223.1"/>
</dbReference>
<keyword evidence="9" id="KW-1185">Reference proteome</keyword>
<protein>
    <submittedName>
        <fullName evidence="8">Molybdate ABC transporter, ATPase subunit</fullName>
    </submittedName>
</protein>
<dbReference type="InterPro" id="IPR004606">
    <property type="entry name" value="Mop_domain"/>
</dbReference>
<dbReference type="InterPro" id="IPR008995">
    <property type="entry name" value="Mo/tungstate-bd_C_term_dom"/>
</dbReference>
<name>C8X3V6_DESRD</name>
<dbReference type="InterPro" id="IPR027417">
    <property type="entry name" value="P-loop_NTPase"/>
</dbReference>
<dbReference type="eggNOG" id="COG3842">
    <property type="taxonomic scope" value="Bacteria"/>
</dbReference>
<sequence>MSFLEIRGLSKDLGEFSLKEVDLDLETGTYLAVIGPTGAGKTILLECLVGFYLPEAGHILLEGEDITRCRPEHRHIGIVYQDFALLPHMDVRRNIGYGLRRRLRGETLDNRVREMAEVLRIDHLLHRAPGTLSGGEKQRVALARSLIVKPRLLLMDEPFSALDPRTRRKLRRLLRRVIKETGTTVIHVTHDLDDVWSLADEVAFLRHGQLVQSGTVQEVMQRPRRRCVADFLGINLFHGQVRDRRDGVCRIQAGEMELVSTDRAQPGEEVRVAIRPEQVILAERCEGPVSTRNVLTCNVVDIFPENGVYLVELERGGSHLSAVVTYDALQDLRLAPGSAVTALIKSTHVAIVG</sequence>
<dbReference type="SUPFAM" id="SSF52540">
    <property type="entry name" value="P-loop containing nucleoside triphosphate hydrolases"/>
    <property type="match status" value="1"/>
</dbReference>
<keyword evidence="3" id="KW-0547">Nucleotide-binding</keyword>
<proteinExistence type="predicted"/>
<organism evidence="8 9">
    <name type="scientific">Desulfohalobium retbaense (strain ATCC 49708 / DSM 5692 / JCM 16813 / HR100)</name>
    <dbReference type="NCBI Taxonomy" id="485915"/>
    <lineage>
        <taxon>Bacteria</taxon>
        <taxon>Pseudomonadati</taxon>
        <taxon>Thermodesulfobacteriota</taxon>
        <taxon>Desulfovibrionia</taxon>
        <taxon>Desulfovibrionales</taxon>
        <taxon>Desulfohalobiaceae</taxon>
        <taxon>Desulfohalobium</taxon>
    </lineage>
</organism>
<dbReference type="InterPro" id="IPR017871">
    <property type="entry name" value="ABC_transporter-like_CS"/>
</dbReference>
<dbReference type="Pfam" id="PF00005">
    <property type="entry name" value="ABC_tran"/>
    <property type="match status" value="1"/>
</dbReference>
<dbReference type="Gene3D" id="3.40.50.300">
    <property type="entry name" value="P-loop containing nucleotide triphosphate hydrolases"/>
    <property type="match status" value="1"/>
</dbReference>
<evidence type="ECO:0000256" key="1">
    <source>
        <dbReference type="ARBA" id="ARBA00022448"/>
    </source>
</evidence>
<dbReference type="Gene3D" id="2.40.50.100">
    <property type="match status" value="1"/>
</dbReference>
<dbReference type="Proteomes" id="UP000001052">
    <property type="component" value="Chromosome"/>
</dbReference>
<keyword evidence="2 5" id="KW-0500">Molybdenum</keyword>
<reference evidence="8 9" key="2">
    <citation type="journal article" date="2010" name="Stand. Genomic Sci.">
        <title>Complete genome sequence of Desulfohalobium retbaense type strain (HR(100)).</title>
        <authorList>
            <person name="Spring S."/>
            <person name="Nolan M."/>
            <person name="Lapidus A."/>
            <person name="Glavina Del Rio T."/>
            <person name="Copeland A."/>
            <person name="Tice H."/>
            <person name="Cheng J.F."/>
            <person name="Lucas S."/>
            <person name="Land M."/>
            <person name="Chen F."/>
            <person name="Bruce D."/>
            <person name="Goodwin L."/>
            <person name="Pitluck S."/>
            <person name="Ivanova N."/>
            <person name="Mavromatis K."/>
            <person name="Mikhailova N."/>
            <person name="Pati A."/>
            <person name="Chen A."/>
            <person name="Palaniappan K."/>
            <person name="Hauser L."/>
            <person name="Chang Y.J."/>
            <person name="Jeffries C.D."/>
            <person name="Munk C."/>
            <person name="Kiss H."/>
            <person name="Chain P."/>
            <person name="Han C."/>
            <person name="Brettin T."/>
            <person name="Detter J.C."/>
            <person name="Schuler E."/>
            <person name="Goker M."/>
            <person name="Rohde M."/>
            <person name="Bristow J."/>
            <person name="Eisen J.A."/>
            <person name="Markowitz V."/>
            <person name="Hugenholtz P."/>
            <person name="Kyrpides N.C."/>
            <person name="Klenk H.P."/>
        </authorList>
    </citation>
    <scope>NUCLEOTIDE SEQUENCE [LARGE SCALE GENOMIC DNA]</scope>
    <source>
        <strain evidence="8 9">DSM 5692</strain>
    </source>
</reference>
<dbReference type="Pfam" id="PF03459">
    <property type="entry name" value="TOBE"/>
    <property type="match status" value="1"/>
</dbReference>
<dbReference type="AlphaFoldDB" id="C8X3V6"/>
<dbReference type="HOGENOM" id="CLU_000604_1_1_7"/>
<dbReference type="InterPro" id="IPR003593">
    <property type="entry name" value="AAA+_ATPase"/>
</dbReference>
<evidence type="ECO:0000256" key="2">
    <source>
        <dbReference type="ARBA" id="ARBA00022505"/>
    </source>
</evidence>
<dbReference type="PANTHER" id="PTHR42781">
    <property type="entry name" value="SPERMIDINE/PUTRESCINE IMPORT ATP-BINDING PROTEIN POTA"/>
    <property type="match status" value="1"/>
</dbReference>
<dbReference type="InterPro" id="IPR050093">
    <property type="entry name" value="ABC_SmlMolc_Importer"/>
</dbReference>
<feature type="domain" description="ABC transporter" evidence="6">
    <location>
        <begin position="1"/>
        <end position="232"/>
    </location>
</feature>
<dbReference type="STRING" id="485915.Dret_1819"/>
<evidence type="ECO:0000313" key="8">
    <source>
        <dbReference type="EMBL" id="ACV69103.1"/>
    </source>
</evidence>
<evidence type="ECO:0000313" key="9">
    <source>
        <dbReference type="Proteomes" id="UP000001052"/>
    </source>
</evidence>
<dbReference type="InterPro" id="IPR003439">
    <property type="entry name" value="ABC_transporter-like_ATP-bd"/>
</dbReference>
<dbReference type="PROSITE" id="PS51866">
    <property type="entry name" value="MOP"/>
    <property type="match status" value="1"/>
</dbReference>
<dbReference type="GO" id="GO:0015689">
    <property type="term" value="P:molybdate ion transport"/>
    <property type="evidence" value="ECO:0007669"/>
    <property type="project" value="InterPro"/>
</dbReference>
<evidence type="ECO:0000256" key="5">
    <source>
        <dbReference type="PROSITE-ProRule" id="PRU01213"/>
    </source>
</evidence>
<dbReference type="GO" id="GO:0005524">
    <property type="term" value="F:ATP binding"/>
    <property type="evidence" value="ECO:0007669"/>
    <property type="project" value="UniProtKB-KW"/>
</dbReference>
<dbReference type="KEGG" id="drt:Dret_1819"/>
<dbReference type="SMART" id="SM00382">
    <property type="entry name" value="AAA"/>
    <property type="match status" value="1"/>
</dbReference>
<keyword evidence="4" id="KW-0067">ATP-binding</keyword>
<dbReference type="GO" id="GO:0016887">
    <property type="term" value="F:ATP hydrolysis activity"/>
    <property type="evidence" value="ECO:0007669"/>
    <property type="project" value="InterPro"/>
</dbReference>
<evidence type="ECO:0000256" key="4">
    <source>
        <dbReference type="ARBA" id="ARBA00022840"/>
    </source>
</evidence>
<reference evidence="9" key="1">
    <citation type="submission" date="2009-09" db="EMBL/GenBank/DDBJ databases">
        <title>The complete chromosome of Desulfohalobium retbaense DSM 5692.</title>
        <authorList>
            <consortium name="US DOE Joint Genome Institute (JGI-PGF)"/>
            <person name="Lucas S."/>
            <person name="Copeland A."/>
            <person name="Lapidus A."/>
            <person name="Glavina del Rio T."/>
            <person name="Dalin E."/>
            <person name="Tice H."/>
            <person name="Bruce D."/>
            <person name="Goodwin L."/>
            <person name="Pitluck S."/>
            <person name="Kyrpides N."/>
            <person name="Mavromatis K."/>
            <person name="Ivanova N."/>
            <person name="Mikhailova N."/>
            <person name="Munk A.C."/>
            <person name="Brettin T."/>
            <person name="Detter J.C."/>
            <person name="Han C."/>
            <person name="Tapia R."/>
            <person name="Larimer F."/>
            <person name="Land M."/>
            <person name="Hauser L."/>
            <person name="Markowitz V."/>
            <person name="Cheng J.-F."/>
            <person name="Hugenholtz P."/>
            <person name="Woyke T."/>
            <person name="Wu D."/>
            <person name="Spring S."/>
            <person name="Klenk H.-P."/>
            <person name="Eisen J.A."/>
        </authorList>
    </citation>
    <scope>NUCLEOTIDE SEQUENCE [LARGE SCALE GENOMIC DNA]</scope>
    <source>
        <strain evidence="9">DSM 5692</strain>
    </source>
</reference>